<accession>A0ABZ0HKL8</accession>
<dbReference type="InterPro" id="IPR009057">
    <property type="entry name" value="Homeodomain-like_sf"/>
</dbReference>
<dbReference type="PANTHER" id="PTHR47506:SF1">
    <property type="entry name" value="HTH-TYPE TRANSCRIPTIONAL REGULATOR YJDC"/>
    <property type="match status" value="1"/>
</dbReference>
<dbReference type="Pfam" id="PF21993">
    <property type="entry name" value="TetR_C_13_2"/>
    <property type="match status" value="1"/>
</dbReference>
<keyword evidence="3" id="KW-0804">Transcription</keyword>
<name>A0ABZ0HKL8_TRISK</name>
<dbReference type="EMBL" id="CP136704">
    <property type="protein sequence ID" value="WOI34710.1"/>
    <property type="molecule type" value="Genomic_DNA"/>
</dbReference>
<feature type="DNA-binding region" description="H-T-H motif" evidence="4">
    <location>
        <begin position="25"/>
        <end position="44"/>
    </location>
</feature>
<evidence type="ECO:0000256" key="2">
    <source>
        <dbReference type="ARBA" id="ARBA00023125"/>
    </source>
</evidence>
<keyword evidence="7" id="KW-1185">Reference proteome</keyword>
<evidence type="ECO:0000256" key="4">
    <source>
        <dbReference type="PROSITE-ProRule" id="PRU00335"/>
    </source>
</evidence>
<evidence type="ECO:0000256" key="1">
    <source>
        <dbReference type="ARBA" id="ARBA00023015"/>
    </source>
</evidence>
<dbReference type="PANTHER" id="PTHR47506">
    <property type="entry name" value="TRANSCRIPTIONAL REGULATORY PROTEIN"/>
    <property type="match status" value="1"/>
</dbReference>
<reference evidence="6 7" key="1">
    <citation type="submission" date="2023-10" db="EMBL/GenBank/DDBJ databases">
        <title>Eight complete genome sequences of bacteria isolated from laboratory stock of Giant Kelp gametophytes.</title>
        <authorList>
            <person name="Tolentino B."/>
            <person name="Nuzhdin S."/>
        </authorList>
    </citation>
    <scope>NUCLEOTIDE SEQUENCE [LARGE SCALE GENOMIC DNA]</scope>
    <source>
        <strain evidence="6 7">LC.270.F.C4</strain>
    </source>
</reference>
<dbReference type="InterPro" id="IPR023772">
    <property type="entry name" value="DNA-bd_HTH_TetR-type_CS"/>
</dbReference>
<keyword evidence="1" id="KW-0805">Transcription regulation</keyword>
<gene>
    <name evidence="6" type="ORF">R1T40_08285</name>
</gene>
<dbReference type="SUPFAM" id="SSF46689">
    <property type="entry name" value="Homeodomain-like"/>
    <property type="match status" value="1"/>
</dbReference>
<feature type="domain" description="HTH tetR-type" evidence="5">
    <location>
        <begin position="2"/>
        <end position="62"/>
    </location>
</feature>
<evidence type="ECO:0000313" key="6">
    <source>
        <dbReference type="EMBL" id="WOI34710.1"/>
    </source>
</evidence>
<organism evidence="6 7">
    <name type="scientific">Tritonibacter scottomollicae</name>
    <name type="common">Epibacterium scottomollicae</name>
    <dbReference type="NCBI Taxonomy" id="483013"/>
    <lineage>
        <taxon>Bacteria</taxon>
        <taxon>Pseudomonadati</taxon>
        <taxon>Pseudomonadota</taxon>
        <taxon>Alphaproteobacteria</taxon>
        <taxon>Rhodobacterales</taxon>
        <taxon>Paracoccaceae</taxon>
        <taxon>Tritonibacter</taxon>
    </lineage>
</organism>
<dbReference type="Gene3D" id="1.10.357.10">
    <property type="entry name" value="Tetracycline Repressor, domain 2"/>
    <property type="match status" value="1"/>
</dbReference>
<dbReference type="InterPro" id="IPR054156">
    <property type="entry name" value="YxaF_TetR_C"/>
</dbReference>
<dbReference type="Proteomes" id="UP001302666">
    <property type="component" value="Chromosome"/>
</dbReference>
<evidence type="ECO:0000256" key="3">
    <source>
        <dbReference type="ARBA" id="ARBA00023163"/>
    </source>
</evidence>
<dbReference type="Pfam" id="PF00440">
    <property type="entry name" value="TetR_N"/>
    <property type="match status" value="1"/>
</dbReference>
<dbReference type="RefSeq" id="WP_317386557.1">
    <property type="nucleotide sequence ID" value="NZ_CP136704.1"/>
</dbReference>
<dbReference type="InterPro" id="IPR036271">
    <property type="entry name" value="Tet_transcr_reg_TetR-rel_C_sf"/>
</dbReference>
<dbReference type="PRINTS" id="PR00455">
    <property type="entry name" value="HTHTETR"/>
</dbReference>
<dbReference type="InterPro" id="IPR001647">
    <property type="entry name" value="HTH_TetR"/>
</dbReference>
<dbReference type="PROSITE" id="PS50977">
    <property type="entry name" value="HTH_TETR_2"/>
    <property type="match status" value="1"/>
</dbReference>
<dbReference type="PROSITE" id="PS01081">
    <property type="entry name" value="HTH_TETR_1"/>
    <property type="match status" value="1"/>
</dbReference>
<proteinExistence type="predicted"/>
<evidence type="ECO:0000313" key="7">
    <source>
        <dbReference type="Proteomes" id="UP001302666"/>
    </source>
</evidence>
<protein>
    <submittedName>
        <fullName evidence="6">TetR/AcrR family transcriptional regulator</fullName>
    </submittedName>
</protein>
<dbReference type="SUPFAM" id="SSF48498">
    <property type="entry name" value="Tetracyclin repressor-like, C-terminal domain"/>
    <property type="match status" value="1"/>
</dbReference>
<keyword evidence="2 4" id="KW-0238">DNA-binding</keyword>
<evidence type="ECO:0000259" key="5">
    <source>
        <dbReference type="PROSITE" id="PS50977"/>
    </source>
</evidence>
<sequence>MTRTRDRIVSQADVLFYERGFEATSLADIAGGLGLSRGNFYYHFKTKDEILNAVIDLRLSRTAAMLTAWEAESDTPLARITCFIRILIRNRAKIMSWGCPVGTLVSELSKLEHAAQGRAAELFTLFIDWLATQFRSAGIEQDAKALATHLMGRSQGVAALAQAFGDEALIEAEVAQMTDWVEQQIATQAP</sequence>